<dbReference type="InterPro" id="IPR002173">
    <property type="entry name" value="Carboh/pur_kinase_PfkB_CS"/>
</dbReference>
<keyword evidence="2 4" id="KW-0418">Kinase</keyword>
<dbReference type="InterPro" id="IPR011611">
    <property type="entry name" value="PfkB_dom"/>
</dbReference>
<evidence type="ECO:0000313" key="4">
    <source>
        <dbReference type="EMBL" id="UGS28274.1"/>
    </source>
</evidence>
<dbReference type="PANTHER" id="PTHR10584">
    <property type="entry name" value="SUGAR KINASE"/>
    <property type="match status" value="1"/>
</dbReference>
<keyword evidence="1" id="KW-0808">Transferase</keyword>
<evidence type="ECO:0000313" key="5">
    <source>
        <dbReference type="Proteomes" id="UP001199642"/>
    </source>
</evidence>
<dbReference type="CDD" id="cd01166">
    <property type="entry name" value="KdgK"/>
    <property type="match status" value="1"/>
</dbReference>
<evidence type="ECO:0000256" key="2">
    <source>
        <dbReference type="ARBA" id="ARBA00022777"/>
    </source>
</evidence>
<proteinExistence type="predicted"/>
<sequence length="338" mass="33653">MPDTDARDVRTEVVLLGDLNVDLHLDIPAYPAPGGDGVATRQRIGFGGSAANTAVMLTRLGVRAALVACVGDDDRGAEAISGLAAEGVDTGFVRRSGTEATSLNVITVTPDGERTMFAYRGASAELRSADVPTDLAGAAHLHVSGYALLAEPQRSAAQEAARRARAAGMTVSLDVPVDPVSAVPAVLRDFLRLVDVIVVGAADARRLTTESDDEAAARAILVCGPSVVALTGGSAGSLLCTASGAVRAPVPTVRPVDTTGAGDSFCAGLIAGLLRGATDPMVVGALANVCGAAAVAVPGAGAGLPGIDGIRAALDDLPAPVRDAVSAVLSPRTGGARG</sequence>
<keyword evidence="5" id="KW-1185">Reference proteome</keyword>
<dbReference type="Proteomes" id="UP001199642">
    <property type="component" value="Chromosome"/>
</dbReference>
<dbReference type="Pfam" id="PF00294">
    <property type="entry name" value="PfkB"/>
    <property type="match status" value="1"/>
</dbReference>
<feature type="domain" description="Carbohydrate kinase PfkB" evidence="3">
    <location>
        <begin position="11"/>
        <end position="305"/>
    </location>
</feature>
<dbReference type="RefSeq" id="WP_219085205.1">
    <property type="nucleotide sequence ID" value="NZ_CP082781.1"/>
</dbReference>
<dbReference type="EMBL" id="CP082781">
    <property type="protein sequence ID" value="UGS28274.1"/>
    <property type="molecule type" value="Genomic_DNA"/>
</dbReference>
<evidence type="ECO:0000256" key="1">
    <source>
        <dbReference type="ARBA" id="ARBA00022679"/>
    </source>
</evidence>
<organism evidence="4 5">
    <name type="scientific">Microbacterium resistens</name>
    <dbReference type="NCBI Taxonomy" id="156977"/>
    <lineage>
        <taxon>Bacteria</taxon>
        <taxon>Bacillati</taxon>
        <taxon>Actinomycetota</taxon>
        <taxon>Actinomycetes</taxon>
        <taxon>Micrococcales</taxon>
        <taxon>Microbacteriaceae</taxon>
        <taxon>Microbacterium</taxon>
    </lineage>
</organism>
<dbReference type="PROSITE" id="PS00584">
    <property type="entry name" value="PFKB_KINASES_2"/>
    <property type="match status" value="1"/>
</dbReference>
<dbReference type="GO" id="GO:0016301">
    <property type="term" value="F:kinase activity"/>
    <property type="evidence" value="ECO:0007669"/>
    <property type="project" value="UniProtKB-KW"/>
</dbReference>
<dbReference type="PROSITE" id="PS00583">
    <property type="entry name" value="PFKB_KINASES_1"/>
    <property type="match status" value="1"/>
</dbReference>
<evidence type="ECO:0000259" key="3">
    <source>
        <dbReference type="Pfam" id="PF00294"/>
    </source>
</evidence>
<protein>
    <submittedName>
        <fullName evidence="4">Carbohydrate kinase family protein</fullName>
    </submittedName>
</protein>
<gene>
    <name evidence="4" type="ORF">K8F61_08995</name>
</gene>
<name>A0ABY3RWC7_9MICO</name>
<reference evidence="4 5" key="1">
    <citation type="submission" date="2023-01" db="EMBL/GenBank/DDBJ databases">
        <title>Characterization of estradiol degrading bacteria Microbacterium sp. MZT7 and reveal degrading genes through genome analysis.</title>
        <authorList>
            <person name="Hao P."/>
            <person name="Gao Y."/>
        </authorList>
    </citation>
    <scope>NUCLEOTIDE SEQUENCE [LARGE SCALE GENOMIC DNA]</scope>
    <source>
        <strain evidence="4 5">MZT7</strain>
    </source>
</reference>
<accession>A0ABY3RWC7</accession>
<dbReference type="PANTHER" id="PTHR10584:SF167">
    <property type="entry name" value="PFKB DOMAIN PROTEIN"/>
    <property type="match status" value="1"/>
</dbReference>